<dbReference type="SUPFAM" id="SSF50475">
    <property type="entry name" value="FMN-binding split barrel"/>
    <property type="match status" value="1"/>
</dbReference>
<feature type="domain" description="Pyridoxamine 5'-phosphate oxidase N-terminal" evidence="2">
    <location>
        <begin position="8"/>
        <end position="125"/>
    </location>
</feature>
<keyword evidence="5" id="KW-1185">Reference proteome</keyword>
<evidence type="ECO:0000313" key="4">
    <source>
        <dbReference type="EMBL" id="MBU3065496.1"/>
    </source>
</evidence>
<comment type="caution">
    <text evidence="3">The sequence shown here is derived from an EMBL/GenBank/DDBJ whole genome shotgun (WGS) entry which is preliminary data.</text>
</comment>
<sequence>MSVSLSASAEAFLAENHACTLTTVRPDGSPHVVPVRFTWDRTSGLARVMTIKSRRKARNILAGPGGRVAICQTAGFRWLTLEGPAVVSDDPRRIAEGVRRYTSRYSSPPPSPPGLVVIEVAVDRVISPDN</sequence>
<dbReference type="EMBL" id="JAHKNI010000011">
    <property type="protein sequence ID" value="MBU3065496.1"/>
    <property type="molecule type" value="Genomic_DNA"/>
</dbReference>
<dbReference type="InterPro" id="IPR011576">
    <property type="entry name" value="Pyridox_Oxase_N"/>
</dbReference>
<proteinExistence type="predicted"/>
<dbReference type="EMBL" id="JAHKNI010000004">
    <property type="protein sequence ID" value="MBU3062670.1"/>
    <property type="molecule type" value="Genomic_DNA"/>
</dbReference>
<dbReference type="PANTHER" id="PTHR35176">
    <property type="entry name" value="HEME OXYGENASE HI_0854-RELATED"/>
    <property type="match status" value="1"/>
</dbReference>
<dbReference type="PANTHER" id="PTHR35176:SF1">
    <property type="entry name" value="F420H(2)-DEPENDENT BILIVERDIN REDUCTASE"/>
    <property type="match status" value="1"/>
</dbReference>
<dbReference type="Gene3D" id="2.30.110.10">
    <property type="entry name" value="Electron Transport, Fmn-binding Protein, Chain A"/>
    <property type="match status" value="1"/>
</dbReference>
<organism evidence="3 5">
    <name type="scientific">Nocardia albiluteola</name>
    <dbReference type="NCBI Taxonomy" id="2842303"/>
    <lineage>
        <taxon>Bacteria</taxon>
        <taxon>Bacillati</taxon>
        <taxon>Actinomycetota</taxon>
        <taxon>Actinomycetes</taxon>
        <taxon>Mycobacteriales</taxon>
        <taxon>Nocardiaceae</taxon>
        <taxon>Nocardia</taxon>
    </lineage>
</organism>
<dbReference type="InterPro" id="IPR012349">
    <property type="entry name" value="Split_barrel_FMN-bd"/>
</dbReference>
<evidence type="ECO:0000313" key="5">
    <source>
        <dbReference type="Proteomes" id="UP000733379"/>
    </source>
</evidence>
<evidence type="ECO:0000256" key="1">
    <source>
        <dbReference type="ARBA" id="ARBA00023002"/>
    </source>
</evidence>
<reference evidence="3 5" key="1">
    <citation type="submission" date="2021-06" db="EMBL/GenBank/DDBJ databases">
        <title>Actinomycetes sequencing.</title>
        <authorList>
            <person name="Shan Q."/>
        </authorList>
    </citation>
    <scope>NUCLEOTIDE SEQUENCE [LARGE SCALE GENOMIC DNA]</scope>
    <source>
        <strain evidence="3 5">NEAU-G5</strain>
    </source>
</reference>
<name>A0ABS6AYR2_9NOCA</name>
<evidence type="ECO:0000313" key="3">
    <source>
        <dbReference type="EMBL" id="MBU3062670.1"/>
    </source>
</evidence>
<gene>
    <name evidence="3" type="ORF">KO481_14210</name>
    <name evidence="4" type="ORF">KO481_28700</name>
</gene>
<accession>A0ABS6AYR2</accession>
<keyword evidence="1" id="KW-0560">Oxidoreductase</keyword>
<dbReference type="Pfam" id="PF01243">
    <property type="entry name" value="PNPOx_N"/>
    <property type="match status" value="1"/>
</dbReference>
<dbReference type="Proteomes" id="UP000733379">
    <property type="component" value="Unassembled WGS sequence"/>
</dbReference>
<dbReference type="InterPro" id="IPR052019">
    <property type="entry name" value="F420H2_bilvrd_red/Heme_oxyg"/>
</dbReference>
<protein>
    <submittedName>
        <fullName evidence="3">Pyridoxamine 5'-phosphate oxidase family protein</fullName>
    </submittedName>
</protein>
<dbReference type="RefSeq" id="WP_215917578.1">
    <property type="nucleotide sequence ID" value="NZ_JAHKNI010000004.1"/>
</dbReference>
<evidence type="ECO:0000259" key="2">
    <source>
        <dbReference type="Pfam" id="PF01243"/>
    </source>
</evidence>